<keyword evidence="1" id="KW-0808">Transferase</keyword>
<dbReference type="RefSeq" id="WP_222825480.1">
    <property type="nucleotide sequence ID" value="NZ_JAHWXP010000003.1"/>
</dbReference>
<dbReference type="Pfam" id="PF00494">
    <property type="entry name" value="SQS_PSY"/>
    <property type="match status" value="1"/>
</dbReference>
<gene>
    <name evidence="3" type="ORF">KYN89_13235</name>
</gene>
<dbReference type="EMBL" id="JAHWXP010000003">
    <property type="protein sequence ID" value="MBY8338008.1"/>
    <property type="molecule type" value="Genomic_DNA"/>
</dbReference>
<dbReference type="Gene3D" id="1.10.600.10">
    <property type="entry name" value="Farnesyl Diphosphate Synthase"/>
    <property type="match status" value="1"/>
</dbReference>
<dbReference type="InterPro" id="IPR019845">
    <property type="entry name" value="Squalene/phytoene_synthase_CS"/>
</dbReference>
<dbReference type="SFLD" id="SFLDG01212">
    <property type="entry name" value="Phytoene_synthase_like"/>
    <property type="match status" value="1"/>
</dbReference>
<organism evidence="3 4">
    <name type="scientific">Alteriqipengyuania abyssalis</name>
    <dbReference type="NCBI Taxonomy" id="2860200"/>
    <lineage>
        <taxon>Bacteria</taxon>
        <taxon>Pseudomonadati</taxon>
        <taxon>Pseudomonadota</taxon>
        <taxon>Alphaproteobacteria</taxon>
        <taxon>Sphingomonadales</taxon>
        <taxon>Erythrobacteraceae</taxon>
        <taxon>Alteriqipengyuania</taxon>
    </lineage>
</organism>
<name>A0ABS7PG15_9SPHN</name>
<evidence type="ECO:0000313" key="4">
    <source>
        <dbReference type="Proteomes" id="UP000759298"/>
    </source>
</evidence>
<dbReference type="SFLD" id="SFLDG01018">
    <property type="entry name" value="Squalene/Phytoene_Synthase_Lik"/>
    <property type="match status" value="1"/>
</dbReference>
<dbReference type="PANTHER" id="PTHR31480">
    <property type="entry name" value="BIFUNCTIONAL LYCOPENE CYCLASE/PHYTOENE SYNTHASE"/>
    <property type="match status" value="1"/>
</dbReference>
<evidence type="ECO:0000256" key="2">
    <source>
        <dbReference type="SAM" id="MobiDB-lite"/>
    </source>
</evidence>
<dbReference type="InterPro" id="IPR033904">
    <property type="entry name" value="Trans_IPPS_HH"/>
</dbReference>
<dbReference type="InterPro" id="IPR044843">
    <property type="entry name" value="Trans_IPPS_bact-type"/>
</dbReference>
<accession>A0ABS7PG15</accession>
<proteinExistence type="predicted"/>
<comment type="caution">
    <text evidence="3">The sequence shown here is derived from an EMBL/GenBank/DDBJ whole genome shotgun (WGS) entry which is preliminary data.</text>
</comment>
<dbReference type="SUPFAM" id="SSF48576">
    <property type="entry name" value="Terpenoid synthases"/>
    <property type="match status" value="1"/>
</dbReference>
<protein>
    <submittedName>
        <fullName evidence="3">Phytoene/squalene synthase family protein</fullName>
    </submittedName>
</protein>
<evidence type="ECO:0000256" key="1">
    <source>
        <dbReference type="ARBA" id="ARBA00022679"/>
    </source>
</evidence>
<dbReference type="Proteomes" id="UP000759298">
    <property type="component" value="Unassembled WGS sequence"/>
</dbReference>
<feature type="region of interest" description="Disordered" evidence="2">
    <location>
        <begin position="1"/>
        <end position="26"/>
    </location>
</feature>
<evidence type="ECO:0000313" key="3">
    <source>
        <dbReference type="EMBL" id="MBY8338008.1"/>
    </source>
</evidence>
<keyword evidence="4" id="KW-1185">Reference proteome</keyword>
<dbReference type="InterPro" id="IPR008949">
    <property type="entry name" value="Isoprenoid_synthase_dom_sf"/>
</dbReference>
<reference evidence="3 4" key="1">
    <citation type="submission" date="2021-07" db="EMBL/GenBank/DDBJ databases">
        <title>Alteriqipengyuania abyssalis NZ-12B nov, sp.nov isolated from deep sea sponge in pacific ocean.</title>
        <authorList>
            <person name="Tareen S."/>
            <person name="Wink J."/>
        </authorList>
    </citation>
    <scope>NUCLEOTIDE SEQUENCE [LARGE SCALE GENOMIC DNA]</scope>
    <source>
        <strain evidence="3 4">NZ-12B</strain>
    </source>
</reference>
<dbReference type="SFLD" id="SFLDS00005">
    <property type="entry name" value="Isoprenoid_Synthase_Type_I"/>
    <property type="match status" value="1"/>
</dbReference>
<sequence>MNQARPLVPSRFVRPSIPRPGGGRDRAGLVRQSYEAISEGSRSFAFASKLFDQATRERVWMLYAWCRRCDDLADAQEKGGELGDQAGIEDRLQAIKVLTRRALAGEPTADVAFDALGQVAGEAGITLDMANEVIAGFAMDANGFSPHSEKELMRYCYHVAGAVGVLMARVMFAPNDSFIYDRACDLGLAFQLANVARDVIEDAAAGRCYLPDEWLEDAGLTRENYADEDNRFALAAVSARLVDRMEMYEVASRLGAKHLRFRQRWAVLSAARIYGAIGRKVRARGQLAWDTRTYVPWYEKLVHVIAAFGEAVTKHAPEPEHWPPYTRDDLRPVAGW</sequence>
<dbReference type="CDD" id="cd00683">
    <property type="entry name" value="Trans_IPPS_HH"/>
    <property type="match status" value="1"/>
</dbReference>
<dbReference type="InterPro" id="IPR002060">
    <property type="entry name" value="Squ/phyt_synthse"/>
</dbReference>
<dbReference type="PROSITE" id="PS01044">
    <property type="entry name" value="SQUALEN_PHYTOEN_SYN_1"/>
    <property type="match status" value="1"/>
</dbReference>